<keyword evidence="3" id="KW-1185">Reference proteome</keyword>
<reference evidence="3" key="1">
    <citation type="journal article" date="2019" name="Int. J. Syst. Evol. Microbiol.">
        <title>The Global Catalogue of Microorganisms (GCM) 10K type strain sequencing project: providing services to taxonomists for standard genome sequencing and annotation.</title>
        <authorList>
            <consortium name="The Broad Institute Genomics Platform"/>
            <consortium name="The Broad Institute Genome Sequencing Center for Infectious Disease"/>
            <person name="Wu L."/>
            <person name="Ma J."/>
        </authorList>
    </citation>
    <scope>NUCLEOTIDE SEQUENCE [LARGE SCALE GENOMIC DNA]</scope>
    <source>
        <strain evidence="3">JCM 12165</strain>
    </source>
</reference>
<protein>
    <submittedName>
        <fullName evidence="2">Uncharacterized protein</fullName>
    </submittedName>
</protein>
<evidence type="ECO:0000313" key="2">
    <source>
        <dbReference type="EMBL" id="MFD1527845.1"/>
    </source>
</evidence>
<dbReference type="RefSeq" id="WP_343971724.1">
    <property type="nucleotide sequence ID" value="NZ_BAAAJG010000003.1"/>
</dbReference>
<accession>A0ABW4FAR9</accession>
<dbReference type="EMBL" id="JBHUCP010000001">
    <property type="protein sequence ID" value="MFD1527845.1"/>
    <property type="molecule type" value="Genomic_DNA"/>
</dbReference>
<feature type="region of interest" description="Disordered" evidence="1">
    <location>
        <begin position="1"/>
        <end position="45"/>
    </location>
</feature>
<evidence type="ECO:0000256" key="1">
    <source>
        <dbReference type="SAM" id="MobiDB-lite"/>
    </source>
</evidence>
<gene>
    <name evidence="2" type="ORF">ACFSCY_00125</name>
</gene>
<feature type="compositionally biased region" description="Basic and acidic residues" evidence="1">
    <location>
        <begin position="22"/>
        <end position="38"/>
    </location>
</feature>
<dbReference type="Proteomes" id="UP001597145">
    <property type="component" value="Unassembled WGS sequence"/>
</dbReference>
<organism evidence="2 3">
    <name type="scientific">Pseudonocardia aurantiaca</name>
    <dbReference type="NCBI Taxonomy" id="75290"/>
    <lineage>
        <taxon>Bacteria</taxon>
        <taxon>Bacillati</taxon>
        <taxon>Actinomycetota</taxon>
        <taxon>Actinomycetes</taxon>
        <taxon>Pseudonocardiales</taxon>
        <taxon>Pseudonocardiaceae</taxon>
        <taxon>Pseudonocardia</taxon>
    </lineage>
</organism>
<comment type="caution">
    <text evidence="2">The sequence shown here is derived from an EMBL/GenBank/DDBJ whole genome shotgun (WGS) entry which is preliminary data.</text>
</comment>
<proteinExistence type="predicted"/>
<sequence>MGSLKNRMSKFAKSSKGKKLRDKAMQKAKDPKAREKIAKKFAKKG</sequence>
<name>A0ABW4FAR9_9PSEU</name>
<feature type="compositionally biased region" description="Basic residues" evidence="1">
    <location>
        <begin position="7"/>
        <end position="21"/>
    </location>
</feature>
<evidence type="ECO:0000313" key="3">
    <source>
        <dbReference type="Proteomes" id="UP001597145"/>
    </source>
</evidence>